<feature type="region of interest" description="Disordered" evidence="2">
    <location>
        <begin position="223"/>
        <end position="252"/>
    </location>
</feature>
<feature type="compositionally biased region" description="Gly residues" evidence="2">
    <location>
        <begin position="236"/>
        <end position="248"/>
    </location>
</feature>
<organism evidence="4 5">
    <name type="scientific">Paenibacillus mucilaginosus (strain KNP414)</name>
    <dbReference type="NCBI Taxonomy" id="1036673"/>
    <lineage>
        <taxon>Bacteria</taxon>
        <taxon>Bacillati</taxon>
        <taxon>Bacillota</taxon>
        <taxon>Bacilli</taxon>
        <taxon>Bacillales</taxon>
        <taxon>Paenibacillaceae</taxon>
        <taxon>Paenibacillus</taxon>
    </lineage>
</organism>
<evidence type="ECO:0000256" key="2">
    <source>
        <dbReference type="SAM" id="MobiDB-lite"/>
    </source>
</evidence>
<evidence type="ECO:0000313" key="5">
    <source>
        <dbReference type="Proteomes" id="UP000006620"/>
    </source>
</evidence>
<dbReference type="PANTHER" id="PTHR30469:SF33">
    <property type="entry name" value="SLR1207 PROTEIN"/>
    <property type="match status" value="1"/>
</dbReference>
<dbReference type="InterPro" id="IPR058627">
    <property type="entry name" value="MdtA-like_C"/>
</dbReference>
<name>F8FBH4_PAEMK</name>
<reference evidence="5" key="1">
    <citation type="submission" date="2011-06" db="EMBL/GenBank/DDBJ databases">
        <title>Complete genome sequence of Paenibacillus mucilaginosus KNP414.</title>
        <authorList>
            <person name="Wang J."/>
            <person name="Hu S."/>
            <person name="Hu X."/>
            <person name="Zhang B."/>
            <person name="Dong D."/>
            <person name="Zhang S."/>
            <person name="Zhao K."/>
            <person name="Wu D."/>
        </authorList>
    </citation>
    <scope>NUCLEOTIDE SEQUENCE [LARGE SCALE GENOMIC DNA]</scope>
    <source>
        <strain evidence="5">KNP414</strain>
    </source>
</reference>
<evidence type="ECO:0000259" key="3">
    <source>
        <dbReference type="Pfam" id="PF25967"/>
    </source>
</evidence>
<dbReference type="Gene3D" id="2.40.420.20">
    <property type="match status" value="1"/>
</dbReference>
<feature type="coiled-coil region" evidence="1">
    <location>
        <begin position="127"/>
        <end position="157"/>
    </location>
</feature>
<keyword evidence="1" id="KW-0175">Coiled coil</keyword>
<dbReference type="EMBL" id="CP002869">
    <property type="protein sequence ID" value="AEI42541.1"/>
    <property type="molecule type" value="Genomic_DNA"/>
</dbReference>
<dbReference type="Pfam" id="PF25967">
    <property type="entry name" value="RND-MFP_C"/>
    <property type="match status" value="1"/>
</dbReference>
<dbReference type="PATRIC" id="fig|1036673.3.peg.3683"/>
<evidence type="ECO:0000256" key="1">
    <source>
        <dbReference type="SAM" id="Coils"/>
    </source>
</evidence>
<dbReference type="GO" id="GO:1990281">
    <property type="term" value="C:efflux pump complex"/>
    <property type="evidence" value="ECO:0007669"/>
    <property type="project" value="TreeGrafter"/>
</dbReference>
<protein>
    <submittedName>
        <fullName evidence="4">Efflux transporter</fullName>
    </submittedName>
</protein>
<evidence type="ECO:0000313" key="4">
    <source>
        <dbReference type="EMBL" id="AEI42541.1"/>
    </source>
</evidence>
<dbReference type="GO" id="GO:0015562">
    <property type="term" value="F:efflux transmembrane transporter activity"/>
    <property type="evidence" value="ECO:0007669"/>
    <property type="project" value="TreeGrafter"/>
</dbReference>
<dbReference type="SUPFAM" id="SSF111369">
    <property type="entry name" value="HlyD-like secretion proteins"/>
    <property type="match status" value="1"/>
</dbReference>
<feature type="domain" description="Multidrug resistance protein MdtA-like C-terminal permuted SH3" evidence="3">
    <location>
        <begin position="287"/>
        <end position="342"/>
    </location>
</feature>
<dbReference type="KEGG" id="pms:KNP414_04007"/>
<dbReference type="AlphaFoldDB" id="F8FBH4"/>
<sequence length="344" mass="37210">MAGALMLTSGCSLLPKEAEEEVLPEIKPPQLSKKPEYEVKTQTLETKVRGSGKLMATVEEDLYFTDEDNRRIKSIAVKTGDQVQAGQVIAELDVTEQESQLKQKQLQTRKDELTMIESLRKADELTSEELEKAKIDFELKREELNKLEKTIAGAKLTAPYSGTIVSVYLKKGDTAKAYDAVAKIADLSQLTVAATISSDDLKKVAVGMEAVVDINAAGQHKGKVLRLPAPKDEDASGGGGEGQSGGSGDSKPDSIDNYLLVALDEFPQGLDRGRPLSVQIITQRKENAVTIPAAALRSYAGRNYVQVVDEKGSKREVDVEIGQQTATDVEILKGLTPGQKVVGR</sequence>
<dbReference type="Proteomes" id="UP000006620">
    <property type="component" value="Chromosome"/>
</dbReference>
<accession>F8FBH4</accession>
<proteinExistence type="predicted"/>
<dbReference type="Gene3D" id="2.40.30.170">
    <property type="match status" value="1"/>
</dbReference>
<dbReference type="HOGENOM" id="CLU_018816_3_0_9"/>
<reference evidence="4 5" key="2">
    <citation type="journal article" date="2013" name="Genome Announc.">
        <title>Genome Sequence of Growth-Improving Paenibacillus mucilaginosus Strain KNP414.</title>
        <authorList>
            <person name="Lu J.J."/>
            <person name="Wang J.F."/>
            <person name="Hu X.F."/>
        </authorList>
    </citation>
    <scope>NUCLEOTIDE SEQUENCE [LARGE SCALE GENOMIC DNA]</scope>
    <source>
        <strain evidence="4 5">KNP414</strain>
    </source>
</reference>
<dbReference type="PANTHER" id="PTHR30469">
    <property type="entry name" value="MULTIDRUG RESISTANCE PROTEIN MDTA"/>
    <property type="match status" value="1"/>
</dbReference>
<dbReference type="Gene3D" id="2.40.50.100">
    <property type="match status" value="1"/>
</dbReference>
<gene>
    <name evidence="4" type="ordered locus">KNP414_04007</name>
</gene>